<dbReference type="PANTHER" id="PTHR43537:SF24">
    <property type="entry name" value="GLUCONATE OPERON TRANSCRIPTIONAL REPRESSOR"/>
    <property type="match status" value="1"/>
</dbReference>
<dbReference type="PRINTS" id="PR00035">
    <property type="entry name" value="HTHGNTR"/>
</dbReference>
<dbReference type="SMART" id="SM00895">
    <property type="entry name" value="FCD"/>
    <property type="match status" value="1"/>
</dbReference>
<dbReference type="InterPro" id="IPR011711">
    <property type="entry name" value="GntR_C"/>
</dbReference>
<keyword evidence="6" id="KW-1185">Reference proteome</keyword>
<dbReference type="InterPro" id="IPR008920">
    <property type="entry name" value="TF_FadR/GntR_C"/>
</dbReference>
<organism evidence="5 6">
    <name type="scientific">Marinobacter iranensis</name>
    <dbReference type="NCBI Taxonomy" id="2962607"/>
    <lineage>
        <taxon>Bacteria</taxon>
        <taxon>Pseudomonadati</taxon>
        <taxon>Pseudomonadota</taxon>
        <taxon>Gammaproteobacteria</taxon>
        <taxon>Pseudomonadales</taxon>
        <taxon>Marinobacteraceae</taxon>
        <taxon>Marinobacter</taxon>
    </lineage>
</organism>
<gene>
    <name evidence="5" type="ORF">NLU14_00220</name>
</gene>
<evidence type="ECO:0000256" key="3">
    <source>
        <dbReference type="ARBA" id="ARBA00023163"/>
    </source>
</evidence>
<evidence type="ECO:0000313" key="5">
    <source>
        <dbReference type="EMBL" id="MDF0748645.1"/>
    </source>
</evidence>
<dbReference type="SUPFAM" id="SSF48008">
    <property type="entry name" value="GntR ligand-binding domain-like"/>
    <property type="match status" value="1"/>
</dbReference>
<keyword evidence="1" id="KW-0805">Transcription regulation</keyword>
<dbReference type="EMBL" id="JANCMW010000001">
    <property type="protein sequence ID" value="MDF0748645.1"/>
    <property type="molecule type" value="Genomic_DNA"/>
</dbReference>
<keyword evidence="3" id="KW-0804">Transcription</keyword>
<evidence type="ECO:0000259" key="4">
    <source>
        <dbReference type="PROSITE" id="PS50949"/>
    </source>
</evidence>
<dbReference type="PROSITE" id="PS50949">
    <property type="entry name" value="HTH_GNTR"/>
    <property type="match status" value="1"/>
</dbReference>
<dbReference type="Gene3D" id="1.20.120.530">
    <property type="entry name" value="GntR ligand-binding domain-like"/>
    <property type="match status" value="1"/>
</dbReference>
<dbReference type="SUPFAM" id="SSF46785">
    <property type="entry name" value="Winged helix' DNA-binding domain"/>
    <property type="match status" value="1"/>
</dbReference>
<dbReference type="Pfam" id="PF07729">
    <property type="entry name" value="FCD"/>
    <property type="match status" value="1"/>
</dbReference>
<evidence type="ECO:0000256" key="2">
    <source>
        <dbReference type="ARBA" id="ARBA00023125"/>
    </source>
</evidence>
<dbReference type="SMART" id="SM00345">
    <property type="entry name" value="HTH_GNTR"/>
    <property type="match status" value="1"/>
</dbReference>
<dbReference type="Gene3D" id="1.10.10.10">
    <property type="entry name" value="Winged helix-like DNA-binding domain superfamily/Winged helix DNA-binding domain"/>
    <property type="match status" value="1"/>
</dbReference>
<evidence type="ECO:0000313" key="6">
    <source>
        <dbReference type="Proteomes" id="UP001143391"/>
    </source>
</evidence>
<dbReference type="PANTHER" id="PTHR43537">
    <property type="entry name" value="TRANSCRIPTIONAL REGULATOR, GNTR FAMILY"/>
    <property type="match status" value="1"/>
</dbReference>
<dbReference type="InterPro" id="IPR000524">
    <property type="entry name" value="Tscrpt_reg_HTH_GntR"/>
</dbReference>
<sequence>MQRTPLDDSLKVTRNQPTLREMVLDKLRQAIMSFQLLPGDRLVERDLCDKLGVSRTSVREALRHLEAEGLVESESSRGPRVAVITLEDARDIYELRCVLESMVVQLFTQKATRQQMAEFDHAWEILKAALRSGDTVAIVNAVSDFYGVLYEGAGNRIAGQFLSQLQARVNYLRATSVSQKERYVDSFKEMTKIVDAIQARNPEAAHEACVEHIKAASKVALAALAEKQGKAVDPITPPLNPAQSLR</sequence>
<dbReference type="RefSeq" id="WP_275704138.1">
    <property type="nucleotide sequence ID" value="NZ_JANCMW010000001.1"/>
</dbReference>
<keyword evidence="2" id="KW-0238">DNA-binding</keyword>
<evidence type="ECO:0000256" key="1">
    <source>
        <dbReference type="ARBA" id="ARBA00023015"/>
    </source>
</evidence>
<dbReference type="CDD" id="cd07377">
    <property type="entry name" value="WHTH_GntR"/>
    <property type="match status" value="1"/>
</dbReference>
<feature type="domain" description="HTH gntR-type" evidence="4">
    <location>
        <begin position="17"/>
        <end position="84"/>
    </location>
</feature>
<dbReference type="Proteomes" id="UP001143391">
    <property type="component" value="Unassembled WGS sequence"/>
</dbReference>
<name>A0ABT5Y616_9GAMM</name>
<dbReference type="InterPro" id="IPR036390">
    <property type="entry name" value="WH_DNA-bd_sf"/>
</dbReference>
<accession>A0ABT5Y616</accession>
<proteinExistence type="predicted"/>
<dbReference type="Pfam" id="PF00392">
    <property type="entry name" value="GntR"/>
    <property type="match status" value="1"/>
</dbReference>
<reference evidence="5" key="1">
    <citation type="submission" date="2022-07" db="EMBL/GenBank/DDBJ databases">
        <title>Marinobacter iranensis a new bacterium isolate from a hipersaline lake in Iran.</title>
        <authorList>
            <person name="Mohammad A.M.A."/>
            <person name="Cristina S.-P."/>
            <person name="Antonio V."/>
        </authorList>
    </citation>
    <scope>NUCLEOTIDE SEQUENCE</scope>
    <source>
        <strain evidence="5">71-i</strain>
    </source>
</reference>
<dbReference type="InterPro" id="IPR036388">
    <property type="entry name" value="WH-like_DNA-bd_sf"/>
</dbReference>
<protein>
    <submittedName>
        <fullName evidence="5">GntR family transcriptional regulator</fullName>
    </submittedName>
</protein>
<comment type="caution">
    <text evidence="5">The sequence shown here is derived from an EMBL/GenBank/DDBJ whole genome shotgun (WGS) entry which is preliminary data.</text>
</comment>